<protein>
    <submittedName>
        <fullName evidence="2">Uncharacterized protein</fullName>
    </submittedName>
</protein>
<evidence type="ECO:0000313" key="2">
    <source>
        <dbReference type="EMBL" id="RXN23678.1"/>
    </source>
</evidence>
<dbReference type="Proteomes" id="UP000290572">
    <property type="component" value="Unassembled WGS sequence"/>
</dbReference>
<sequence length="80" mass="8540">MTRSGTLQISGIFPPAVPSVGGETPQGRVPAADYSTDPSFSSRHAVSVARHAANETRELAESSQDEAKPHRYPSYAARQT</sequence>
<organism evidence="2 3">
    <name type="scientific">Labeo rohita</name>
    <name type="common">Indian major carp</name>
    <name type="synonym">Cyprinus rohita</name>
    <dbReference type="NCBI Taxonomy" id="84645"/>
    <lineage>
        <taxon>Eukaryota</taxon>
        <taxon>Metazoa</taxon>
        <taxon>Chordata</taxon>
        <taxon>Craniata</taxon>
        <taxon>Vertebrata</taxon>
        <taxon>Euteleostomi</taxon>
        <taxon>Actinopterygii</taxon>
        <taxon>Neopterygii</taxon>
        <taxon>Teleostei</taxon>
        <taxon>Ostariophysi</taxon>
        <taxon>Cypriniformes</taxon>
        <taxon>Cyprinidae</taxon>
        <taxon>Labeoninae</taxon>
        <taxon>Labeonini</taxon>
        <taxon>Labeo</taxon>
    </lineage>
</organism>
<proteinExistence type="predicted"/>
<evidence type="ECO:0000313" key="3">
    <source>
        <dbReference type="Proteomes" id="UP000290572"/>
    </source>
</evidence>
<comment type="caution">
    <text evidence="2">The sequence shown here is derived from an EMBL/GenBank/DDBJ whole genome shotgun (WGS) entry which is preliminary data.</text>
</comment>
<gene>
    <name evidence="2" type="ORF">ROHU_022687</name>
</gene>
<accession>A0A498MQ66</accession>
<evidence type="ECO:0000256" key="1">
    <source>
        <dbReference type="SAM" id="MobiDB-lite"/>
    </source>
</evidence>
<name>A0A498MQ66_LABRO</name>
<dbReference type="EMBL" id="QBIY01012559">
    <property type="protein sequence ID" value="RXN23678.1"/>
    <property type="molecule type" value="Genomic_DNA"/>
</dbReference>
<feature type="region of interest" description="Disordered" evidence="1">
    <location>
        <begin position="1"/>
        <end position="80"/>
    </location>
</feature>
<dbReference type="AlphaFoldDB" id="A0A498MQ66"/>
<feature type="compositionally biased region" description="Basic and acidic residues" evidence="1">
    <location>
        <begin position="52"/>
        <end position="69"/>
    </location>
</feature>
<reference evidence="2 3" key="1">
    <citation type="submission" date="2018-03" db="EMBL/GenBank/DDBJ databases">
        <title>Draft genome sequence of Rohu Carp (Labeo rohita).</title>
        <authorList>
            <person name="Das P."/>
            <person name="Kushwaha B."/>
            <person name="Joshi C.G."/>
            <person name="Kumar D."/>
            <person name="Nagpure N.S."/>
            <person name="Sahoo L."/>
            <person name="Das S.P."/>
            <person name="Bit A."/>
            <person name="Patnaik S."/>
            <person name="Meher P.K."/>
            <person name="Jayasankar P."/>
            <person name="Koringa P.G."/>
            <person name="Patel N.V."/>
            <person name="Hinsu A.T."/>
            <person name="Kumar R."/>
            <person name="Pandey M."/>
            <person name="Agarwal S."/>
            <person name="Srivastava S."/>
            <person name="Singh M."/>
            <person name="Iquebal M.A."/>
            <person name="Jaiswal S."/>
            <person name="Angadi U.B."/>
            <person name="Kumar N."/>
            <person name="Raza M."/>
            <person name="Shah T.M."/>
            <person name="Rai A."/>
            <person name="Jena J.K."/>
        </authorList>
    </citation>
    <scope>NUCLEOTIDE SEQUENCE [LARGE SCALE GENOMIC DNA]</scope>
    <source>
        <strain evidence="2">DASCIFA01</strain>
        <tissue evidence="2">Testis</tissue>
    </source>
</reference>
<keyword evidence="3" id="KW-1185">Reference proteome</keyword>